<dbReference type="PRINTS" id="PR00455">
    <property type="entry name" value="HTHTETR"/>
</dbReference>
<keyword evidence="1 2" id="KW-0238">DNA-binding</keyword>
<evidence type="ECO:0000256" key="1">
    <source>
        <dbReference type="ARBA" id="ARBA00023125"/>
    </source>
</evidence>
<dbReference type="SUPFAM" id="SSF46689">
    <property type="entry name" value="Homeodomain-like"/>
    <property type="match status" value="1"/>
</dbReference>
<evidence type="ECO:0000259" key="3">
    <source>
        <dbReference type="PROSITE" id="PS50977"/>
    </source>
</evidence>
<feature type="DNA-binding region" description="H-T-H motif" evidence="2">
    <location>
        <begin position="62"/>
        <end position="81"/>
    </location>
</feature>
<evidence type="ECO:0000313" key="5">
    <source>
        <dbReference type="Proteomes" id="UP000052268"/>
    </source>
</evidence>
<gene>
    <name evidence="4" type="ORF">V474_05725</name>
</gene>
<dbReference type="SUPFAM" id="SSF48498">
    <property type="entry name" value="Tetracyclin repressor-like, C-terminal domain"/>
    <property type="match status" value="1"/>
</dbReference>
<dbReference type="Proteomes" id="UP000052268">
    <property type="component" value="Unassembled WGS sequence"/>
</dbReference>
<comment type="caution">
    <text evidence="4">The sequence shown here is derived from an EMBL/GenBank/DDBJ whole genome shotgun (WGS) entry which is preliminary data.</text>
</comment>
<evidence type="ECO:0000256" key="2">
    <source>
        <dbReference type="PROSITE-ProRule" id="PRU00335"/>
    </source>
</evidence>
<dbReference type="EMBL" id="JACU01000014">
    <property type="protein sequence ID" value="KMS50877.1"/>
    <property type="molecule type" value="Genomic_DNA"/>
</dbReference>
<dbReference type="InterPro" id="IPR036271">
    <property type="entry name" value="Tet_transcr_reg_TetR-rel_C_sf"/>
</dbReference>
<dbReference type="Pfam" id="PF17932">
    <property type="entry name" value="TetR_C_24"/>
    <property type="match status" value="1"/>
</dbReference>
<dbReference type="GO" id="GO:0000976">
    <property type="term" value="F:transcription cis-regulatory region binding"/>
    <property type="evidence" value="ECO:0007669"/>
    <property type="project" value="TreeGrafter"/>
</dbReference>
<protein>
    <submittedName>
        <fullName evidence="4">TetR family transcriptional regulator</fullName>
    </submittedName>
</protein>
<reference evidence="4 5" key="1">
    <citation type="journal article" date="2015" name="G3 (Bethesda)">
        <title>Insights into Ongoing Evolution of the Hexachlorocyclohexane Catabolic Pathway from Comparative Genomics of Ten Sphingomonadaceae Strains.</title>
        <authorList>
            <person name="Pearce S.L."/>
            <person name="Oakeshott J.G."/>
            <person name="Pandey G."/>
        </authorList>
    </citation>
    <scope>NUCLEOTIDE SEQUENCE [LARGE SCALE GENOMIC DNA]</scope>
    <source>
        <strain evidence="4 5">LL02</strain>
    </source>
</reference>
<dbReference type="PANTHER" id="PTHR30055:SF226">
    <property type="entry name" value="HTH-TYPE TRANSCRIPTIONAL REGULATOR PKSA"/>
    <property type="match status" value="1"/>
</dbReference>
<keyword evidence="5" id="KW-1185">Reference proteome</keyword>
<evidence type="ECO:0000313" key="4">
    <source>
        <dbReference type="EMBL" id="KMS50877.1"/>
    </source>
</evidence>
<dbReference type="InterPro" id="IPR050109">
    <property type="entry name" value="HTH-type_TetR-like_transc_reg"/>
</dbReference>
<dbReference type="AlphaFoldDB" id="A0A0J7XGG3"/>
<dbReference type="Pfam" id="PF00440">
    <property type="entry name" value="TetR_N"/>
    <property type="match status" value="1"/>
</dbReference>
<dbReference type="InterPro" id="IPR041490">
    <property type="entry name" value="KstR2_TetR_C"/>
</dbReference>
<dbReference type="InterPro" id="IPR009057">
    <property type="entry name" value="Homeodomain-like_sf"/>
</dbReference>
<name>A0A0J7XGG3_9SPHN</name>
<feature type="domain" description="HTH tetR-type" evidence="3">
    <location>
        <begin position="39"/>
        <end position="99"/>
    </location>
</feature>
<dbReference type="PROSITE" id="PS50977">
    <property type="entry name" value="HTH_TETR_2"/>
    <property type="match status" value="1"/>
</dbReference>
<accession>A0A0J7XGG3</accession>
<dbReference type="PANTHER" id="PTHR30055">
    <property type="entry name" value="HTH-TYPE TRANSCRIPTIONAL REGULATOR RUTR"/>
    <property type="match status" value="1"/>
</dbReference>
<sequence length="219" mass="24246">MRAWFSSGLRLLALDGSFIVPNDRYNQEREQSLAAKVLTLREEEVLNAAAALFGARGFAATSIRDIGERVGLLGGSLYHYIKSKDALFIRIHDRALQAAEDRICAAIAGVQDPSQALATACRVLLEIQLDPASLTMPLMNDFRAVPESVRVQLVERRDAFEQVFADLVEAAPMPAGVDRVVYRILLLTTLNTASTWYRPGRLSLEEVAKQILRVYSIEG</sequence>
<dbReference type="GO" id="GO:0003700">
    <property type="term" value="F:DNA-binding transcription factor activity"/>
    <property type="evidence" value="ECO:0007669"/>
    <property type="project" value="TreeGrafter"/>
</dbReference>
<proteinExistence type="predicted"/>
<dbReference type="InterPro" id="IPR001647">
    <property type="entry name" value="HTH_TetR"/>
</dbReference>
<dbReference type="PATRIC" id="fig|1114963.3.peg.4789"/>
<dbReference type="Gene3D" id="1.10.357.10">
    <property type="entry name" value="Tetracycline Repressor, domain 2"/>
    <property type="match status" value="1"/>
</dbReference>
<organism evidence="4 5">
    <name type="scientific">Novosphingobium barchaimii LL02</name>
    <dbReference type="NCBI Taxonomy" id="1114963"/>
    <lineage>
        <taxon>Bacteria</taxon>
        <taxon>Pseudomonadati</taxon>
        <taxon>Pseudomonadota</taxon>
        <taxon>Alphaproteobacteria</taxon>
        <taxon>Sphingomonadales</taxon>
        <taxon>Sphingomonadaceae</taxon>
        <taxon>Novosphingobium</taxon>
    </lineage>
</organism>